<feature type="region of interest" description="Disordered" evidence="1">
    <location>
        <begin position="221"/>
        <end position="334"/>
    </location>
</feature>
<reference evidence="2" key="1">
    <citation type="journal article" date="2019" name="Sci. Rep.">
        <title>Draft genome of Tanacetum cinerariifolium, the natural source of mosquito coil.</title>
        <authorList>
            <person name="Yamashiro T."/>
            <person name="Shiraishi A."/>
            <person name="Satake H."/>
            <person name="Nakayama K."/>
        </authorList>
    </citation>
    <scope>NUCLEOTIDE SEQUENCE</scope>
</reference>
<dbReference type="EMBL" id="BKCJ010008774">
    <property type="protein sequence ID" value="GEU83901.1"/>
    <property type="molecule type" value="Genomic_DNA"/>
</dbReference>
<feature type="compositionally biased region" description="Acidic residues" evidence="1">
    <location>
        <begin position="268"/>
        <end position="313"/>
    </location>
</feature>
<feature type="compositionally biased region" description="Basic and acidic residues" evidence="1">
    <location>
        <begin position="314"/>
        <end position="334"/>
    </location>
</feature>
<name>A0A6L2NCF2_TANCI</name>
<accession>A0A6L2NCF2</accession>
<proteinExistence type="predicted"/>
<organism evidence="2">
    <name type="scientific">Tanacetum cinerariifolium</name>
    <name type="common">Dalmatian daisy</name>
    <name type="synonym">Chrysanthemum cinerariifolium</name>
    <dbReference type="NCBI Taxonomy" id="118510"/>
    <lineage>
        <taxon>Eukaryota</taxon>
        <taxon>Viridiplantae</taxon>
        <taxon>Streptophyta</taxon>
        <taxon>Embryophyta</taxon>
        <taxon>Tracheophyta</taxon>
        <taxon>Spermatophyta</taxon>
        <taxon>Magnoliopsida</taxon>
        <taxon>eudicotyledons</taxon>
        <taxon>Gunneridae</taxon>
        <taxon>Pentapetalae</taxon>
        <taxon>asterids</taxon>
        <taxon>campanulids</taxon>
        <taxon>Asterales</taxon>
        <taxon>Asteraceae</taxon>
        <taxon>Asteroideae</taxon>
        <taxon>Anthemideae</taxon>
        <taxon>Anthemidinae</taxon>
        <taxon>Tanacetum</taxon>
    </lineage>
</organism>
<protein>
    <submittedName>
        <fullName evidence="2">Uncharacterized protein</fullName>
    </submittedName>
</protein>
<feature type="region of interest" description="Disordered" evidence="1">
    <location>
        <begin position="141"/>
        <end position="187"/>
    </location>
</feature>
<gene>
    <name evidence="2" type="ORF">Tci_055879</name>
</gene>
<dbReference type="AlphaFoldDB" id="A0A6L2NCF2"/>
<comment type="caution">
    <text evidence="2">The sequence shown here is derived from an EMBL/GenBank/DDBJ whole genome shotgun (WGS) entry which is preliminary data.</text>
</comment>
<evidence type="ECO:0000256" key="1">
    <source>
        <dbReference type="SAM" id="MobiDB-lite"/>
    </source>
</evidence>
<sequence>MILQTDNFHKVGVLMSCDARFRHQNAKWRLKWLILPFMHQREVQEGSLTKGWGLLDMVEKIVLATVKAILDGENEVILGWVLESPNKQEPKIRYLRYIDAQPDFEGQPAAATGRDYGGGSCEEEKRAAATIVTTSTVPPKVAKKFKKASPSKKDSVPVPAYKEPIQKGKRVKRSAKKSSTTPTTGIIIRDPLVETQLQRKEKVDVARGKGIDLLSKVALTEESQMKEVRKKSLRDFHKSHPSGSGSVAKNHQAVLGNDKDDSNNQEGSEQENDSEEHESNSEQDTDGSESDSESDQQVYDDDEEDDEDDDDKSEGDKDRGMDSDDIQDKKADVRMIDAQQEKETLEITQEQVVEDAHVTMTGEFSTL</sequence>
<feature type="compositionally biased region" description="Basic residues" evidence="1">
    <location>
        <begin position="141"/>
        <end position="150"/>
    </location>
</feature>
<feature type="compositionally biased region" description="Basic residues" evidence="1">
    <location>
        <begin position="167"/>
        <end position="176"/>
    </location>
</feature>
<evidence type="ECO:0000313" key="2">
    <source>
        <dbReference type="EMBL" id="GEU83901.1"/>
    </source>
</evidence>